<proteinExistence type="predicted"/>
<name>A0ABY7FU21_MYAAR</name>
<reference evidence="1" key="1">
    <citation type="submission" date="2022-11" db="EMBL/GenBank/DDBJ databases">
        <title>Centuries of genome instability and evolution in soft-shell clam transmissible cancer (bioRxiv).</title>
        <authorList>
            <person name="Hart S.F.M."/>
            <person name="Yonemitsu M.A."/>
            <person name="Giersch R.M."/>
            <person name="Beal B.F."/>
            <person name="Arriagada G."/>
            <person name="Davis B.W."/>
            <person name="Ostrander E.A."/>
            <person name="Goff S.P."/>
            <person name="Metzger M.J."/>
        </authorList>
    </citation>
    <scope>NUCLEOTIDE SEQUENCE</scope>
    <source>
        <strain evidence="1">MELC-2E11</strain>
        <tissue evidence="1">Siphon/mantle</tissue>
    </source>
</reference>
<keyword evidence="2" id="KW-1185">Reference proteome</keyword>
<sequence length="202" mass="23681">MKHPDKAHAMLLENLRIISEHRRRSIAIENLRRTRYSGELSRTADVAVIRRRDFREFQVRFTGKIRGISDEVYLNSRRGLREYQMRFKGLSGDVYGFNPYQVRFTEISGDYQVKFRLWLTGNSSEGNSSCGLRKFQVRSTGISSEAHEITDEAQCVDNEPDLVSKATSEHRHRSWRKSNEYERLLMFDDITPRGNNYPLTNL</sequence>
<evidence type="ECO:0000313" key="2">
    <source>
        <dbReference type="Proteomes" id="UP001164746"/>
    </source>
</evidence>
<organism evidence="1 2">
    <name type="scientific">Mya arenaria</name>
    <name type="common">Soft-shell clam</name>
    <dbReference type="NCBI Taxonomy" id="6604"/>
    <lineage>
        <taxon>Eukaryota</taxon>
        <taxon>Metazoa</taxon>
        <taxon>Spiralia</taxon>
        <taxon>Lophotrochozoa</taxon>
        <taxon>Mollusca</taxon>
        <taxon>Bivalvia</taxon>
        <taxon>Autobranchia</taxon>
        <taxon>Heteroconchia</taxon>
        <taxon>Euheterodonta</taxon>
        <taxon>Imparidentia</taxon>
        <taxon>Neoheterodontei</taxon>
        <taxon>Myida</taxon>
        <taxon>Myoidea</taxon>
        <taxon>Myidae</taxon>
        <taxon>Mya</taxon>
    </lineage>
</organism>
<dbReference type="EMBL" id="CP111024">
    <property type="protein sequence ID" value="WAR22706.1"/>
    <property type="molecule type" value="Genomic_DNA"/>
</dbReference>
<evidence type="ECO:0000313" key="1">
    <source>
        <dbReference type="EMBL" id="WAR22706.1"/>
    </source>
</evidence>
<gene>
    <name evidence="1" type="ORF">MAR_036375</name>
</gene>
<dbReference type="Proteomes" id="UP001164746">
    <property type="component" value="Chromosome 13"/>
</dbReference>
<protein>
    <submittedName>
        <fullName evidence="1">Uncharacterized protein</fullName>
    </submittedName>
</protein>
<accession>A0ABY7FU21</accession>